<dbReference type="GO" id="GO:0009228">
    <property type="term" value="P:thiamine biosynthetic process"/>
    <property type="evidence" value="ECO:0007669"/>
    <property type="project" value="UniProtKB-KW"/>
</dbReference>
<evidence type="ECO:0000313" key="4">
    <source>
        <dbReference type="EMBL" id="GLR71227.1"/>
    </source>
</evidence>
<dbReference type="InterPro" id="IPR016188">
    <property type="entry name" value="PurM-like_N"/>
</dbReference>
<evidence type="ECO:0000256" key="1">
    <source>
        <dbReference type="ARBA" id="ARBA00022977"/>
    </source>
</evidence>
<evidence type="ECO:0000259" key="3">
    <source>
        <dbReference type="Pfam" id="PF02769"/>
    </source>
</evidence>
<dbReference type="InterPro" id="IPR011413">
    <property type="entry name" value="UCP036540_AIR"/>
</dbReference>
<dbReference type="PANTHER" id="PTHR30270">
    <property type="entry name" value="THIAMINE-MONOPHOSPHATE KINASE"/>
    <property type="match status" value="1"/>
</dbReference>
<evidence type="ECO:0000313" key="5">
    <source>
        <dbReference type="Proteomes" id="UP001156601"/>
    </source>
</evidence>
<dbReference type="NCBIfam" id="TIGR04049">
    <property type="entry name" value="AIR_rel_sll0787"/>
    <property type="match status" value="1"/>
</dbReference>
<dbReference type="SUPFAM" id="SSF56042">
    <property type="entry name" value="PurM C-terminal domain-like"/>
    <property type="match status" value="1"/>
</dbReference>
<feature type="domain" description="PurM-like C-terminal" evidence="3">
    <location>
        <begin position="190"/>
        <end position="296"/>
    </location>
</feature>
<dbReference type="InterPro" id="IPR036921">
    <property type="entry name" value="PurM-like_N_sf"/>
</dbReference>
<name>A0AA37SY61_9ALTE</name>
<dbReference type="InterPro" id="IPR010918">
    <property type="entry name" value="PurM-like_C_dom"/>
</dbReference>
<accession>A0AA37SY61</accession>
<dbReference type="Pfam" id="PF00586">
    <property type="entry name" value="AIRS"/>
    <property type="match status" value="1"/>
</dbReference>
<dbReference type="PIRSF" id="PIRSF036540">
    <property type="entry name" value="UCP036540_AIR"/>
    <property type="match status" value="1"/>
</dbReference>
<gene>
    <name evidence="4" type="ORF">GCM10007852_21350</name>
</gene>
<proteinExistence type="predicted"/>
<dbReference type="AlphaFoldDB" id="A0AA37SY61"/>
<dbReference type="Gene3D" id="3.30.1330.10">
    <property type="entry name" value="PurM-like, N-terminal domain"/>
    <property type="match status" value="1"/>
</dbReference>
<dbReference type="CDD" id="cd02192">
    <property type="entry name" value="PurM-like3"/>
    <property type="match status" value="1"/>
</dbReference>
<protein>
    <submittedName>
        <fullName evidence="4">Methanogenesis marker 2 protein</fullName>
    </submittedName>
</protein>
<dbReference type="Gene3D" id="3.90.650.10">
    <property type="entry name" value="PurM-like C-terminal domain"/>
    <property type="match status" value="1"/>
</dbReference>
<dbReference type="InterPro" id="IPR036676">
    <property type="entry name" value="PurM-like_C_sf"/>
</dbReference>
<evidence type="ECO:0000259" key="2">
    <source>
        <dbReference type="Pfam" id="PF00586"/>
    </source>
</evidence>
<dbReference type="RefSeq" id="WP_284217518.1">
    <property type="nucleotide sequence ID" value="NZ_BSOT01000005.1"/>
</dbReference>
<keyword evidence="1" id="KW-0784">Thiamine biosynthesis</keyword>
<reference evidence="4" key="2">
    <citation type="submission" date="2023-01" db="EMBL/GenBank/DDBJ databases">
        <title>Draft genome sequence of Agaribacter marinus strain NBRC 110023.</title>
        <authorList>
            <person name="Sun Q."/>
            <person name="Mori K."/>
        </authorList>
    </citation>
    <scope>NUCLEOTIDE SEQUENCE</scope>
    <source>
        <strain evidence="4">NBRC 110023</strain>
    </source>
</reference>
<organism evidence="4 5">
    <name type="scientific">Agaribacter marinus</name>
    <dbReference type="NCBI Taxonomy" id="1431249"/>
    <lineage>
        <taxon>Bacteria</taxon>
        <taxon>Pseudomonadati</taxon>
        <taxon>Pseudomonadota</taxon>
        <taxon>Gammaproteobacteria</taxon>
        <taxon>Alteromonadales</taxon>
        <taxon>Alteromonadaceae</taxon>
        <taxon>Agaribacter</taxon>
    </lineage>
</organism>
<dbReference type="InterPro" id="IPR024030">
    <property type="entry name" value="AIR_synthase-rel_sll0787"/>
</dbReference>
<keyword evidence="5" id="KW-1185">Reference proteome</keyword>
<sequence length="331" mass="36018">MQLNTLLTELREYSGIQNKKDIAAIKGLIKNAYRHFDHPNGDDTAAIKTSTGYDLFATEGFLSAFVAQDPWFAGWCGVMVNVSDVAAMGGHPTAIVNTIWAQAGERTNAIYDGMVAASQVYQVPIVGGHTNLHTQDTHLCVSILGKAKRLLSSFDAKPNDELVVAIDLRGEFRAPFLNWNAATNAPPERLRADLALLPQIAENNIASAAKDISQAGILGTCTMLLESSGVGAEIELENIPKPAHVNWHDWLRAFPSYGYVFACNSDNADTLVATFAQRGISAAKVGTVTNTPSINIHADGQSCQFWNIEEEHLTDMTIKNNALHIREQHYA</sequence>
<dbReference type="EMBL" id="BSOT01000005">
    <property type="protein sequence ID" value="GLR71227.1"/>
    <property type="molecule type" value="Genomic_DNA"/>
</dbReference>
<comment type="caution">
    <text evidence="4">The sequence shown here is derived from an EMBL/GenBank/DDBJ whole genome shotgun (WGS) entry which is preliminary data.</text>
</comment>
<dbReference type="SUPFAM" id="SSF55326">
    <property type="entry name" value="PurM N-terminal domain-like"/>
    <property type="match status" value="1"/>
</dbReference>
<feature type="domain" description="PurM-like N-terminal" evidence="2">
    <location>
        <begin position="41"/>
        <end position="145"/>
    </location>
</feature>
<reference evidence="4" key="1">
    <citation type="journal article" date="2014" name="Int. J. Syst. Evol. Microbiol.">
        <title>Complete genome sequence of Corynebacterium casei LMG S-19264T (=DSM 44701T), isolated from a smear-ripened cheese.</title>
        <authorList>
            <consortium name="US DOE Joint Genome Institute (JGI-PGF)"/>
            <person name="Walter F."/>
            <person name="Albersmeier A."/>
            <person name="Kalinowski J."/>
            <person name="Ruckert C."/>
        </authorList>
    </citation>
    <scope>NUCLEOTIDE SEQUENCE</scope>
    <source>
        <strain evidence="4">NBRC 110023</strain>
    </source>
</reference>
<dbReference type="PANTHER" id="PTHR30270:SF0">
    <property type="entry name" value="THIAMINE-MONOPHOSPHATE KINASE"/>
    <property type="match status" value="1"/>
</dbReference>
<dbReference type="Proteomes" id="UP001156601">
    <property type="component" value="Unassembled WGS sequence"/>
</dbReference>
<dbReference type="InterPro" id="IPR006283">
    <property type="entry name" value="ThiL-like"/>
</dbReference>
<dbReference type="Pfam" id="PF02769">
    <property type="entry name" value="AIRS_C"/>
    <property type="match status" value="1"/>
</dbReference>
<dbReference type="GO" id="GO:0009030">
    <property type="term" value="F:thiamine-phosphate kinase activity"/>
    <property type="evidence" value="ECO:0007669"/>
    <property type="project" value="InterPro"/>
</dbReference>